<dbReference type="AlphaFoldDB" id="A0A3L0YBU4"/>
<sequence length="89" mass="9685">MFAYKTDSENAISLAQKTIEALAEHSTGAAKLPEEVKQKVSNVVIETQAIIGMIASGLEVEENIALLENYHAKNTALLSDINNYLEHKG</sequence>
<evidence type="ECO:0000313" key="1">
    <source>
        <dbReference type="EMBL" id="MHO04643.1"/>
    </source>
</evidence>
<dbReference type="EMBL" id="RNRV01000013">
    <property type="protein sequence ID" value="MHO04643.1"/>
    <property type="molecule type" value="Genomic_DNA"/>
</dbReference>
<proteinExistence type="predicted"/>
<accession>A0A3L0YBU4</accession>
<reference evidence="1" key="1">
    <citation type="submission" date="2018-10" db="EMBL/GenBank/DDBJ databases">
        <authorList>
            <consortium name="NARMS: The National Antimicrobial Resistance Monitoring System"/>
        </authorList>
    </citation>
    <scope>NUCLEOTIDE SEQUENCE [LARGE SCALE GENOMIC DNA]</scope>
    <source>
        <strain evidence="1">CVM N17EC0388</strain>
    </source>
</reference>
<protein>
    <submittedName>
        <fullName evidence="1">Uncharacterized protein</fullName>
    </submittedName>
</protein>
<name>A0A3L0YBU4_ECOLX</name>
<comment type="caution">
    <text evidence="1">The sequence shown here is derived from an EMBL/GenBank/DDBJ whole genome shotgun (WGS) entry which is preliminary data.</text>
</comment>
<gene>
    <name evidence="1" type="ORF">D9F05_09685</name>
</gene>
<organism evidence="1">
    <name type="scientific">Escherichia coli</name>
    <dbReference type="NCBI Taxonomy" id="562"/>
    <lineage>
        <taxon>Bacteria</taxon>
        <taxon>Pseudomonadati</taxon>
        <taxon>Pseudomonadota</taxon>
        <taxon>Gammaproteobacteria</taxon>
        <taxon>Enterobacterales</taxon>
        <taxon>Enterobacteriaceae</taxon>
        <taxon>Escherichia</taxon>
    </lineage>
</organism>